<dbReference type="Proteomes" id="UP000041254">
    <property type="component" value="Unassembled WGS sequence"/>
</dbReference>
<keyword evidence="2" id="KW-0472">Membrane</keyword>
<dbReference type="STRING" id="1169540.A0A0G4G313"/>
<feature type="transmembrane region" description="Helical" evidence="2">
    <location>
        <begin position="178"/>
        <end position="195"/>
    </location>
</feature>
<dbReference type="InterPro" id="IPR000620">
    <property type="entry name" value="EamA_dom"/>
</dbReference>
<reference evidence="4 5" key="1">
    <citation type="submission" date="2014-11" db="EMBL/GenBank/DDBJ databases">
        <authorList>
            <person name="Zhu J."/>
            <person name="Qi W."/>
            <person name="Song R."/>
        </authorList>
    </citation>
    <scope>NUCLEOTIDE SEQUENCE [LARGE SCALE GENOMIC DNA]</scope>
</reference>
<dbReference type="VEuPathDB" id="CryptoDB:Vbra_16777"/>
<dbReference type="SUPFAM" id="SSF103481">
    <property type="entry name" value="Multidrug resistance efflux transporter EmrE"/>
    <property type="match status" value="2"/>
</dbReference>
<evidence type="ECO:0000259" key="3">
    <source>
        <dbReference type="Pfam" id="PF00892"/>
    </source>
</evidence>
<dbReference type="InterPro" id="IPR026505">
    <property type="entry name" value="Solute_c_fam_35_mem_F3/F4"/>
</dbReference>
<evidence type="ECO:0000256" key="2">
    <source>
        <dbReference type="SAM" id="Phobius"/>
    </source>
</evidence>
<dbReference type="Pfam" id="PF00892">
    <property type="entry name" value="EamA"/>
    <property type="match status" value="1"/>
</dbReference>
<feature type="transmembrane region" description="Helical" evidence="2">
    <location>
        <begin position="329"/>
        <end position="348"/>
    </location>
</feature>
<sequence>MLCPSSLACCILTMVPEGPERAPLLSVAPERTPSFRERLLARWRASLAYVSIALMVGSWLLGGYMLKWIQSAGSEASFSKPFFIAYVTQASFALLYPCRSIESTKSDDRSHHASAPPPLVNRIKQALVLGCMVVAYRSMWALSLASTPVSVNSAIFQTQVLWVYLLSLLVLREACSWLKGLCVVGGFVGVLLMTVFHDNRDGTVPTTVLGCVEVLASACVYSSYAVLMKKWVVRGSTLELVAFQGFFMMLVCWPVFIVLHLTNIEPFQLPTGLNLLVVLALTIEAILYYVFFALALRFGNAVLVALSQMVILPLTAFLDYLIYGYLMDAASMCGAVCILAAFSIMTWADLREGDRRGGGAVHHEGGSDLDTTVSGCSPREDSSPA</sequence>
<proteinExistence type="predicted"/>
<feature type="transmembrane region" description="Helical" evidence="2">
    <location>
        <begin position="273"/>
        <end position="294"/>
    </location>
</feature>
<feature type="transmembrane region" description="Helical" evidence="2">
    <location>
        <begin position="240"/>
        <end position="261"/>
    </location>
</feature>
<organism evidence="4 5">
    <name type="scientific">Vitrella brassicaformis (strain CCMP3155)</name>
    <dbReference type="NCBI Taxonomy" id="1169540"/>
    <lineage>
        <taxon>Eukaryota</taxon>
        <taxon>Sar</taxon>
        <taxon>Alveolata</taxon>
        <taxon>Colpodellida</taxon>
        <taxon>Vitrellaceae</taxon>
        <taxon>Vitrella</taxon>
    </lineage>
</organism>
<dbReference type="OrthoDB" id="1436450at2759"/>
<name>A0A0G4G313_VITBC</name>
<evidence type="ECO:0000256" key="1">
    <source>
        <dbReference type="SAM" id="MobiDB-lite"/>
    </source>
</evidence>
<dbReference type="OMA" id="WEIAKCG"/>
<dbReference type="PANTHER" id="PTHR19346">
    <property type="entry name" value="SUGAR PHOSPHATE TRANSPORTER DOMAIN-CONTAINING PROTEIN"/>
    <property type="match status" value="1"/>
</dbReference>
<dbReference type="PANTHER" id="PTHR19346:SF4">
    <property type="entry name" value="SUGAR PHOSPHATE TRANSPORTER DOMAIN-CONTAINING PROTEIN"/>
    <property type="match status" value="1"/>
</dbReference>
<dbReference type="InterPro" id="IPR037185">
    <property type="entry name" value="EmrE-like"/>
</dbReference>
<dbReference type="EMBL" id="CDMY01000553">
    <property type="protein sequence ID" value="CEM22485.1"/>
    <property type="molecule type" value="Genomic_DNA"/>
</dbReference>
<feature type="domain" description="EamA" evidence="3">
    <location>
        <begin position="210"/>
        <end position="346"/>
    </location>
</feature>
<dbReference type="GO" id="GO:0016020">
    <property type="term" value="C:membrane"/>
    <property type="evidence" value="ECO:0007669"/>
    <property type="project" value="InterPro"/>
</dbReference>
<keyword evidence="2" id="KW-0812">Transmembrane</keyword>
<keyword evidence="2" id="KW-1133">Transmembrane helix</keyword>
<dbReference type="InParanoid" id="A0A0G4G313"/>
<gene>
    <name evidence="4" type="ORF">Vbra_16777</name>
</gene>
<feature type="transmembrane region" description="Helical" evidence="2">
    <location>
        <begin position="46"/>
        <end position="66"/>
    </location>
</feature>
<keyword evidence="5" id="KW-1185">Reference proteome</keyword>
<protein>
    <recommendedName>
        <fullName evidence="3">EamA domain-containing protein</fullName>
    </recommendedName>
</protein>
<evidence type="ECO:0000313" key="4">
    <source>
        <dbReference type="EMBL" id="CEM22485.1"/>
    </source>
</evidence>
<feature type="region of interest" description="Disordered" evidence="1">
    <location>
        <begin position="358"/>
        <end position="385"/>
    </location>
</feature>
<evidence type="ECO:0000313" key="5">
    <source>
        <dbReference type="Proteomes" id="UP000041254"/>
    </source>
</evidence>
<feature type="transmembrane region" description="Helical" evidence="2">
    <location>
        <begin position="301"/>
        <end position="323"/>
    </location>
</feature>
<feature type="transmembrane region" description="Helical" evidence="2">
    <location>
        <begin position="151"/>
        <end position="171"/>
    </location>
</feature>
<accession>A0A0G4G313</accession>
<feature type="transmembrane region" description="Helical" evidence="2">
    <location>
        <begin position="207"/>
        <end position="228"/>
    </location>
</feature>
<dbReference type="AlphaFoldDB" id="A0A0G4G313"/>
<dbReference type="PhylomeDB" id="A0A0G4G313"/>